<keyword evidence="2" id="KW-1185">Reference proteome</keyword>
<gene>
    <name evidence="1" type="ORF">AWOD_I_1224</name>
</gene>
<evidence type="ECO:0000313" key="2">
    <source>
        <dbReference type="Proteomes" id="UP000032427"/>
    </source>
</evidence>
<dbReference type="GeneID" id="28540788"/>
<evidence type="ECO:0000313" key="1">
    <source>
        <dbReference type="EMBL" id="CED71308.1"/>
    </source>
</evidence>
<evidence type="ECO:0008006" key="3">
    <source>
        <dbReference type="Google" id="ProtNLM"/>
    </source>
</evidence>
<reference evidence="2" key="1">
    <citation type="submission" date="2014-09" db="EMBL/GenBank/DDBJ databases">
        <authorList>
            <person name="Hjerde E."/>
        </authorList>
    </citation>
    <scope>NUCLEOTIDE SEQUENCE [LARGE SCALE GENOMIC DNA]</scope>
    <source>
        <strain evidence="2">06/09/139</strain>
    </source>
</reference>
<dbReference type="EMBL" id="LN554846">
    <property type="protein sequence ID" value="CED71308.1"/>
    <property type="molecule type" value="Genomic_DNA"/>
</dbReference>
<dbReference type="STRING" id="80852.AWOD_I_1224"/>
<sequence>MSQAEIQKIIASFTSVEQLLEHFDIGFDSKFIDEYREPLMKRCNGYLLLAKPGDWFSARRAIKNAYCKIQRGRLDPHTRSACRGCTTCIRR</sequence>
<dbReference type="HOGENOM" id="CLU_187786_0_0_6"/>
<organism evidence="1 2">
    <name type="scientific">Aliivibrio wodanis</name>
    <dbReference type="NCBI Taxonomy" id="80852"/>
    <lineage>
        <taxon>Bacteria</taxon>
        <taxon>Pseudomonadati</taxon>
        <taxon>Pseudomonadota</taxon>
        <taxon>Gammaproteobacteria</taxon>
        <taxon>Vibrionales</taxon>
        <taxon>Vibrionaceae</taxon>
        <taxon>Aliivibrio</taxon>
    </lineage>
</organism>
<protein>
    <recommendedName>
        <fullName evidence="3">Nitrogenase-stabilizing/protective protein NifW</fullName>
    </recommendedName>
</protein>
<dbReference type="Proteomes" id="UP000032427">
    <property type="component" value="Chromosome 1"/>
</dbReference>
<dbReference type="KEGG" id="awd:AWOD_I_1224"/>
<name>A0A090IPR1_9GAMM</name>
<accession>A0A090IPR1</accession>
<dbReference type="OrthoDB" id="5882332at2"/>
<dbReference type="PATRIC" id="fig|80852.17.peg.1259"/>
<dbReference type="AlphaFoldDB" id="A0A090IPR1"/>
<proteinExistence type="predicted"/>